<feature type="region of interest" description="Disordered" evidence="1">
    <location>
        <begin position="1"/>
        <end position="31"/>
    </location>
</feature>
<name>A0A6J5MDN1_9CAUD</name>
<gene>
    <name evidence="2" type="ORF">UFOVP455_36</name>
</gene>
<organism evidence="2">
    <name type="scientific">uncultured Caudovirales phage</name>
    <dbReference type="NCBI Taxonomy" id="2100421"/>
    <lineage>
        <taxon>Viruses</taxon>
        <taxon>Duplodnaviria</taxon>
        <taxon>Heunggongvirae</taxon>
        <taxon>Uroviricota</taxon>
        <taxon>Caudoviricetes</taxon>
        <taxon>Peduoviridae</taxon>
        <taxon>Maltschvirus</taxon>
        <taxon>Maltschvirus maltsch</taxon>
    </lineage>
</organism>
<proteinExistence type="predicted"/>
<evidence type="ECO:0000256" key="1">
    <source>
        <dbReference type="SAM" id="MobiDB-lite"/>
    </source>
</evidence>
<reference evidence="2" key="1">
    <citation type="submission" date="2020-04" db="EMBL/GenBank/DDBJ databases">
        <authorList>
            <person name="Chiriac C."/>
            <person name="Salcher M."/>
            <person name="Ghai R."/>
            <person name="Kavagutti S V."/>
        </authorList>
    </citation>
    <scope>NUCLEOTIDE SEQUENCE</scope>
</reference>
<sequence>MADYETKDNTGSLFANDRKVKPSQPDRKGKCKVGNREYWVGAWEKTSKNGETYLSLGFTPIEEQF</sequence>
<dbReference type="EMBL" id="LR796427">
    <property type="protein sequence ID" value="CAB4144352.1"/>
    <property type="molecule type" value="Genomic_DNA"/>
</dbReference>
<accession>A0A6J5MDN1</accession>
<evidence type="ECO:0000313" key="2">
    <source>
        <dbReference type="EMBL" id="CAB4144352.1"/>
    </source>
</evidence>
<feature type="compositionally biased region" description="Basic and acidic residues" evidence="1">
    <location>
        <begin position="16"/>
        <end position="28"/>
    </location>
</feature>
<protein>
    <submittedName>
        <fullName evidence="2">Uncharacterized protein</fullName>
    </submittedName>
</protein>